<dbReference type="CDD" id="cd09487">
    <property type="entry name" value="SAM_superfamily"/>
    <property type="match status" value="1"/>
</dbReference>
<feature type="domain" description="SAM" evidence="2">
    <location>
        <begin position="298"/>
        <end position="355"/>
    </location>
</feature>
<dbReference type="Gene3D" id="1.10.150.50">
    <property type="entry name" value="Transcription Factor, Ets-1"/>
    <property type="match status" value="1"/>
</dbReference>
<keyword evidence="4" id="KW-1185">Reference proteome</keyword>
<dbReference type="AlphaFoldDB" id="A0AAV2JNL7"/>
<name>A0AAV2JNL7_KNICA</name>
<dbReference type="PANTHER" id="PTHR12573">
    <property type="entry name" value="AT09986P-RELATED"/>
    <property type="match status" value="1"/>
</dbReference>
<dbReference type="Pfam" id="PF07647">
    <property type="entry name" value="SAM_2"/>
    <property type="match status" value="1"/>
</dbReference>
<evidence type="ECO:0000256" key="1">
    <source>
        <dbReference type="SAM" id="MobiDB-lite"/>
    </source>
</evidence>
<dbReference type="PANTHER" id="PTHR12573:SF4">
    <property type="entry name" value="AT09986P-RELATED"/>
    <property type="match status" value="1"/>
</dbReference>
<evidence type="ECO:0000313" key="4">
    <source>
        <dbReference type="Proteomes" id="UP001497482"/>
    </source>
</evidence>
<dbReference type="SUPFAM" id="SSF50156">
    <property type="entry name" value="PDZ domain-like"/>
    <property type="match status" value="1"/>
</dbReference>
<reference evidence="3 4" key="1">
    <citation type="submission" date="2024-04" db="EMBL/GenBank/DDBJ databases">
        <authorList>
            <person name="Waldvogel A.-M."/>
            <person name="Schoenle A."/>
        </authorList>
    </citation>
    <scope>NUCLEOTIDE SEQUENCE [LARGE SCALE GENOMIC DNA]</scope>
</reference>
<accession>A0AAV2JNL7</accession>
<sequence length="804" mass="90641">MGIVNRGFSLLEAETLTRSASSVSQYLRYQHKYKLKALSSLPIVLQPELPITVISADDAEEELLLFDDNNQAPLINLIPATPSDVVEDDQFFDVSLEDIEISDQEDCREEEGKVVESKEGCIVTQNEDDEVIVEKLVEEMEPLENGEEEVLEAKEEAKKPKPRFLRSGYFVTQLPIFTQTNDLRQTDLGSSEMLKSEFSKVLQSSKMDAFTQPRRPITRSRSFGDMLCKSPSLQMFAQIIEKPRELKSPRQRRVTVGEAGENYGFPLVSTSYLPLSALNGNYSEKNMKISVAKTLREMNTEEVCQWFTSIGLQKCLPLIRDAQLSGEDLASISMNILESLQITTMEDREHLLSAIFNELDNPSDISQKINSAFEPLGSNNGPLHSASFPSMSKSTSSPHLSCLTRNRRSLKLKNNAQTLAVQRNTQFIEIAINVSQQIVHLRTPKETTVGKIVDSCLKMVGMKENRSLFSIKQTEGSSEELCPDRQVGSLPGADNKQLELHLCKLDKPRVPPRHPPEPSSMNGHQQVTKPLPVPPEKDPRIKELNQQVDSLQNIILQVQELHQGLVAFCSELKRMERPVDVERLGSAELKQQLELIQGRLHDKRLALQTLRDNMSTNGFKKKQLEVRLLEKIKLNCEVFKEEISIVHLNRQLAHLQAALQETLIKEKKPKKPIRCLSQLVSPQSPAMLLVMQESREPGGHYSFTCRFVEGSGLVVVQVGNTRLCVDDRLVEVNGFPVVNSTEAELTELLYREHSAQIVVLRRPLSSHQPPLPPAFNPRDPMPTDCPEMDVVTMETPQRRRVIAV</sequence>
<dbReference type="EMBL" id="OZ035835">
    <property type="protein sequence ID" value="CAL1578241.1"/>
    <property type="molecule type" value="Genomic_DNA"/>
</dbReference>
<dbReference type="InterPro" id="IPR013761">
    <property type="entry name" value="SAM/pointed_sf"/>
</dbReference>
<dbReference type="Proteomes" id="UP001497482">
    <property type="component" value="Chromosome 13"/>
</dbReference>
<gene>
    <name evidence="3" type="ORF">KC01_LOCUS9418</name>
</gene>
<feature type="region of interest" description="Disordered" evidence="1">
    <location>
        <begin position="508"/>
        <end position="529"/>
    </location>
</feature>
<dbReference type="PROSITE" id="PS50105">
    <property type="entry name" value="SAM_DOMAIN"/>
    <property type="match status" value="1"/>
</dbReference>
<feature type="compositionally biased region" description="Polar residues" evidence="1">
    <location>
        <begin position="519"/>
        <end position="528"/>
    </location>
</feature>
<dbReference type="SUPFAM" id="SSF47769">
    <property type="entry name" value="SAM/Pointed domain"/>
    <property type="match status" value="1"/>
</dbReference>
<evidence type="ECO:0000259" key="2">
    <source>
        <dbReference type="PROSITE" id="PS50105"/>
    </source>
</evidence>
<dbReference type="InterPro" id="IPR001660">
    <property type="entry name" value="SAM"/>
</dbReference>
<dbReference type="InterPro" id="IPR036034">
    <property type="entry name" value="PDZ_sf"/>
</dbReference>
<evidence type="ECO:0000313" key="3">
    <source>
        <dbReference type="EMBL" id="CAL1578241.1"/>
    </source>
</evidence>
<dbReference type="SMART" id="SM00454">
    <property type="entry name" value="SAM"/>
    <property type="match status" value="1"/>
</dbReference>
<proteinExistence type="predicted"/>
<organism evidence="3 4">
    <name type="scientific">Knipowitschia caucasica</name>
    <name type="common">Caucasian dwarf goby</name>
    <name type="synonym">Pomatoschistus caucasicus</name>
    <dbReference type="NCBI Taxonomy" id="637954"/>
    <lineage>
        <taxon>Eukaryota</taxon>
        <taxon>Metazoa</taxon>
        <taxon>Chordata</taxon>
        <taxon>Craniata</taxon>
        <taxon>Vertebrata</taxon>
        <taxon>Euteleostomi</taxon>
        <taxon>Actinopterygii</taxon>
        <taxon>Neopterygii</taxon>
        <taxon>Teleostei</taxon>
        <taxon>Neoteleostei</taxon>
        <taxon>Acanthomorphata</taxon>
        <taxon>Gobiaria</taxon>
        <taxon>Gobiiformes</taxon>
        <taxon>Gobioidei</taxon>
        <taxon>Gobiidae</taxon>
        <taxon>Gobiinae</taxon>
        <taxon>Knipowitschia</taxon>
    </lineage>
</organism>
<protein>
    <recommendedName>
        <fullName evidence="2">SAM domain-containing protein</fullName>
    </recommendedName>
</protein>